<name>A0A2S5B6H6_9BASI</name>
<feature type="compositionally biased region" description="Pro residues" evidence="1">
    <location>
        <begin position="819"/>
        <end position="831"/>
    </location>
</feature>
<feature type="compositionally biased region" description="Pro residues" evidence="1">
    <location>
        <begin position="847"/>
        <end position="871"/>
    </location>
</feature>
<organism evidence="3 4">
    <name type="scientific">Rhodotorula taiwanensis</name>
    <dbReference type="NCBI Taxonomy" id="741276"/>
    <lineage>
        <taxon>Eukaryota</taxon>
        <taxon>Fungi</taxon>
        <taxon>Dikarya</taxon>
        <taxon>Basidiomycota</taxon>
        <taxon>Pucciniomycotina</taxon>
        <taxon>Microbotryomycetes</taxon>
        <taxon>Sporidiobolales</taxon>
        <taxon>Sporidiobolaceae</taxon>
        <taxon>Rhodotorula</taxon>
    </lineage>
</organism>
<accession>A0A2S5B6H6</accession>
<dbReference type="Pfam" id="PF04468">
    <property type="entry name" value="PSP1"/>
    <property type="match status" value="1"/>
</dbReference>
<feature type="compositionally biased region" description="Low complexity" evidence="1">
    <location>
        <begin position="27"/>
        <end position="65"/>
    </location>
</feature>
<dbReference type="PANTHER" id="PTHR43830">
    <property type="entry name" value="PROTEIN PSP1"/>
    <property type="match status" value="1"/>
</dbReference>
<dbReference type="PANTHER" id="PTHR43830:SF3">
    <property type="entry name" value="PROTEIN PSP1"/>
    <property type="match status" value="1"/>
</dbReference>
<protein>
    <recommendedName>
        <fullName evidence="2">PSP1 C-terminal domain-containing protein</fullName>
    </recommendedName>
</protein>
<dbReference type="InterPro" id="IPR047767">
    <property type="entry name" value="PSP1-like"/>
</dbReference>
<comment type="caution">
    <text evidence="3">The sequence shown here is derived from an EMBL/GenBank/DDBJ whole genome shotgun (WGS) entry which is preliminary data.</text>
</comment>
<feature type="compositionally biased region" description="Pro residues" evidence="1">
    <location>
        <begin position="139"/>
        <end position="150"/>
    </location>
</feature>
<evidence type="ECO:0000313" key="4">
    <source>
        <dbReference type="Proteomes" id="UP000237144"/>
    </source>
</evidence>
<feature type="region of interest" description="Disordered" evidence="1">
    <location>
        <begin position="1"/>
        <end position="160"/>
    </location>
</feature>
<feature type="compositionally biased region" description="Polar residues" evidence="1">
    <location>
        <begin position="699"/>
        <end position="709"/>
    </location>
</feature>
<feature type="compositionally biased region" description="Gly residues" evidence="1">
    <location>
        <begin position="444"/>
        <end position="453"/>
    </location>
</feature>
<reference evidence="3 4" key="1">
    <citation type="journal article" date="2018" name="Front. Microbiol.">
        <title>Prospects for Fungal Bioremediation of Acidic Radioactive Waste Sites: Characterization and Genome Sequence of Rhodotorula taiwanensis MD1149.</title>
        <authorList>
            <person name="Tkavc R."/>
            <person name="Matrosova V.Y."/>
            <person name="Grichenko O.E."/>
            <person name="Gostincar C."/>
            <person name="Volpe R.P."/>
            <person name="Klimenkova P."/>
            <person name="Gaidamakova E.K."/>
            <person name="Zhou C.E."/>
            <person name="Stewart B.J."/>
            <person name="Lyman M.G."/>
            <person name="Malfatti S.A."/>
            <person name="Rubinfeld B."/>
            <person name="Courtot M."/>
            <person name="Singh J."/>
            <person name="Dalgard C.L."/>
            <person name="Hamilton T."/>
            <person name="Frey K.G."/>
            <person name="Gunde-Cimerman N."/>
            <person name="Dugan L."/>
            <person name="Daly M.J."/>
        </authorList>
    </citation>
    <scope>NUCLEOTIDE SEQUENCE [LARGE SCALE GENOMIC DNA]</scope>
    <source>
        <strain evidence="3 4">MD1149</strain>
    </source>
</reference>
<feature type="domain" description="PSP1 C-terminal" evidence="2">
    <location>
        <begin position="1019"/>
        <end position="1104"/>
    </location>
</feature>
<evidence type="ECO:0000313" key="3">
    <source>
        <dbReference type="EMBL" id="POY72345.1"/>
    </source>
</evidence>
<feature type="region of interest" description="Disordered" evidence="1">
    <location>
        <begin position="646"/>
        <end position="871"/>
    </location>
</feature>
<feature type="compositionally biased region" description="Acidic residues" evidence="1">
    <location>
        <begin position="538"/>
        <end position="548"/>
    </location>
</feature>
<feature type="compositionally biased region" description="Basic and acidic residues" evidence="1">
    <location>
        <begin position="429"/>
        <end position="439"/>
    </location>
</feature>
<feature type="compositionally biased region" description="Gly residues" evidence="1">
    <location>
        <begin position="775"/>
        <end position="785"/>
    </location>
</feature>
<gene>
    <name evidence="3" type="ORF">BMF94_4647</name>
</gene>
<dbReference type="InterPro" id="IPR007557">
    <property type="entry name" value="PSP1_C"/>
</dbReference>
<evidence type="ECO:0000256" key="1">
    <source>
        <dbReference type="SAM" id="MobiDB-lite"/>
    </source>
</evidence>
<dbReference type="Proteomes" id="UP000237144">
    <property type="component" value="Unassembled WGS sequence"/>
</dbReference>
<dbReference type="EMBL" id="PJQD01000050">
    <property type="protein sequence ID" value="POY72345.1"/>
    <property type="molecule type" value="Genomic_DNA"/>
</dbReference>
<feature type="compositionally biased region" description="Low complexity" evidence="1">
    <location>
        <begin position="102"/>
        <end position="126"/>
    </location>
</feature>
<feature type="compositionally biased region" description="Gly residues" evidence="1">
    <location>
        <begin position="614"/>
        <end position="623"/>
    </location>
</feature>
<dbReference type="GO" id="GO:0005737">
    <property type="term" value="C:cytoplasm"/>
    <property type="evidence" value="ECO:0007669"/>
    <property type="project" value="TreeGrafter"/>
</dbReference>
<feature type="region of interest" description="Disordered" evidence="1">
    <location>
        <begin position="355"/>
        <end position="629"/>
    </location>
</feature>
<dbReference type="OrthoDB" id="243127at2759"/>
<dbReference type="AlphaFoldDB" id="A0A2S5B6H6"/>
<dbReference type="NCBIfam" id="NF041131">
    <property type="entry name" value="RicT_YaaT_fam"/>
    <property type="match status" value="1"/>
</dbReference>
<feature type="compositionally biased region" description="Polar residues" evidence="1">
    <location>
        <begin position="765"/>
        <end position="774"/>
    </location>
</feature>
<sequence>MSQDTLAVTQSIWSRLPNEEQHTSTRSPSVRSAGSAASSTSTSRNRQAAASSASSVHHAPTASSHRTASPRGPNYSQHAPQQQYHHHQPSHSAGGHFVPRDFAPSPRSSASTSGGSFPPTPDSSTSPHDRNSHNKALAPIPPGSVPPGPPVKRFSPHFSSSSLGLYQDSVNATGDPVASSGTGRECTPYSGCLRCLEWFQSLTEKGTAAAVPPTPAPSSATPSSQPLLAEVFSGNPRPHYRPSLSTSALAPHLQYRPNALPGGSVSVGASPYPLQSPALAPSPAHQEPSGVPSATPSYFSSPPSGSIHGRGRSASIAVIDRSSNAMPSSTSAQYSQGYPDAYAFGDYGGSDINGNGADQHGWKPSGSGSGNGHISASLPTVSAVGSPTRGSLLPHPSSSSVARGGGPSAGGAYSPFGWNEDSAPLPGSSDREGRSRFRDLWGNGASGAGGAGSGLSTSAGSTGGIGMSNMSPFSRDGSKLELDSSWGGLSSLKNGPGPYTGGGPHGRLLREHSLGAVGTGRKRSDAALWGRPTLLREVEDEDRSEDDADVFHPPTKSGATSRRHSFAAFDPPNRGSTTQTGFHLPSTSSAQPTTTSSGFGPLLAPVTSSAWSGPGNGGGGYGGSAINDDDLAADLNSLHLNLEAAAASQAPPRAASKHLHVGSMPADFPPARGSRALEHSRSPPPREMPAEVKVAPAHTQPQPQGSSPRATAEPFTPSLSSSVGSRFFLQGLQNPTPLPPATTPVVATASPGLGGGSIHRYDSPLGSQQYQNQPNGGGSRYGQFGGSMPPPVPPVTTQHQYFTPVTGAPSALSPRGVQVPPPPPPPGPFPGFGPGLQPSQHLAGSMSPPPPPPPQPPLSYFNAPPPPPPGMPQLGGMVGPAALAQTDMNLGRGVPLHAIPPGSPLCIVGFKAGRKDLFFCEDPNLRLEEGDLVIVEADRGRDVGKFLKSVTVDEVHKFQQHLVELALGQLASGGSAGMTGPASMGMGMGVGSGMGYDPNAGVQSGTAQLARMTKECQPKRIFAKAGPADTHALLSKAQDEVKALALVRSKVVQKGLPMEILDAEWQWDRRKLTFYYTAEQRVDFRELVRELFRIWKTRVWLCCLDQQQPSFDIQ</sequence>
<evidence type="ECO:0000259" key="2">
    <source>
        <dbReference type="PROSITE" id="PS51411"/>
    </source>
</evidence>
<proteinExistence type="predicted"/>
<feature type="compositionally biased region" description="Polar residues" evidence="1">
    <location>
        <begin position="372"/>
        <end position="389"/>
    </location>
</feature>
<feature type="compositionally biased region" description="Polar residues" evidence="1">
    <location>
        <begin position="1"/>
        <end position="13"/>
    </location>
</feature>
<feature type="compositionally biased region" description="Polar residues" evidence="1">
    <location>
        <begin position="292"/>
        <end position="304"/>
    </location>
</feature>
<feature type="compositionally biased region" description="Low complexity" evidence="1">
    <location>
        <begin position="585"/>
        <end position="597"/>
    </location>
</feature>
<feature type="region of interest" description="Disordered" evidence="1">
    <location>
        <begin position="276"/>
        <end position="312"/>
    </location>
</feature>
<keyword evidence="4" id="KW-1185">Reference proteome</keyword>
<dbReference type="PROSITE" id="PS51411">
    <property type="entry name" value="PSP1_C"/>
    <property type="match status" value="1"/>
</dbReference>